<proteinExistence type="inferred from homology"/>
<dbReference type="AlphaFoldDB" id="A0A9X3IPT2"/>
<keyword evidence="3 8" id="KW-0813">Transport</keyword>
<evidence type="ECO:0000313" key="10">
    <source>
        <dbReference type="EMBL" id="MCX5572270.1"/>
    </source>
</evidence>
<evidence type="ECO:0000313" key="11">
    <source>
        <dbReference type="Proteomes" id="UP001144805"/>
    </source>
</evidence>
<dbReference type="EMBL" id="JAPKNK010000017">
    <property type="protein sequence ID" value="MCX5572270.1"/>
    <property type="molecule type" value="Genomic_DNA"/>
</dbReference>
<dbReference type="GO" id="GO:0005886">
    <property type="term" value="C:plasma membrane"/>
    <property type="evidence" value="ECO:0007669"/>
    <property type="project" value="UniProtKB-SubCell"/>
</dbReference>
<dbReference type="PANTHER" id="PTHR34295:SF4">
    <property type="entry name" value="BIOTIN TRANSPORTER BIOY-RELATED"/>
    <property type="match status" value="1"/>
</dbReference>
<dbReference type="GO" id="GO:0015225">
    <property type="term" value="F:biotin transmembrane transporter activity"/>
    <property type="evidence" value="ECO:0007669"/>
    <property type="project" value="UniProtKB-UniRule"/>
</dbReference>
<dbReference type="Pfam" id="PF02632">
    <property type="entry name" value="BioY"/>
    <property type="match status" value="1"/>
</dbReference>
<keyword evidence="11" id="KW-1185">Reference proteome</keyword>
<protein>
    <recommendedName>
        <fullName evidence="8">Biotin transporter</fullName>
    </recommendedName>
</protein>
<feature type="transmembrane region" description="Helical" evidence="9">
    <location>
        <begin position="118"/>
        <end position="141"/>
    </location>
</feature>
<evidence type="ECO:0000256" key="6">
    <source>
        <dbReference type="ARBA" id="ARBA00022989"/>
    </source>
</evidence>
<evidence type="ECO:0000256" key="2">
    <source>
        <dbReference type="ARBA" id="ARBA00010692"/>
    </source>
</evidence>
<dbReference type="InterPro" id="IPR003784">
    <property type="entry name" value="BioY"/>
</dbReference>
<evidence type="ECO:0000256" key="4">
    <source>
        <dbReference type="ARBA" id="ARBA00022475"/>
    </source>
</evidence>
<dbReference type="Proteomes" id="UP001144805">
    <property type="component" value="Unassembled WGS sequence"/>
</dbReference>
<comment type="caution">
    <text evidence="10">The sequence shown here is derived from an EMBL/GenBank/DDBJ whole genome shotgun (WGS) entry which is preliminary data.</text>
</comment>
<comment type="subcellular location">
    <subcellularLocation>
        <location evidence="1 8">Cell membrane</location>
        <topology evidence="1 8">Multi-pass membrane protein</topology>
    </subcellularLocation>
</comment>
<reference evidence="10" key="1">
    <citation type="submission" date="2022-11" db="EMBL/GenBank/DDBJ databases">
        <title>Biodiversity and phylogenetic relationships of bacteria.</title>
        <authorList>
            <person name="Machado R.A.R."/>
            <person name="Bhat A."/>
            <person name="Loulou A."/>
            <person name="Kallel S."/>
        </authorList>
    </citation>
    <scope>NUCLEOTIDE SEQUENCE</scope>
    <source>
        <strain evidence="10">K-TC2</strain>
    </source>
</reference>
<feature type="transmembrane region" description="Helical" evidence="9">
    <location>
        <begin position="153"/>
        <end position="172"/>
    </location>
</feature>
<evidence type="ECO:0000256" key="5">
    <source>
        <dbReference type="ARBA" id="ARBA00022692"/>
    </source>
</evidence>
<accession>A0A9X3IPT2</accession>
<evidence type="ECO:0000256" key="8">
    <source>
        <dbReference type="PIRNR" id="PIRNR016661"/>
    </source>
</evidence>
<feature type="transmembrane region" description="Helical" evidence="9">
    <location>
        <begin position="32"/>
        <end position="52"/>
    </location>
</feature>
<keyword evidence="7 8" id="KW-0472">Membrane</keyword>
<sequence length="186" mass="19648">MSKDVSTRDIVYIALFAALMAAINLVPAIQVGFLPVPITAQTLGVMLAGSLIGAKRGGLAILLFVLLVALGLPLLSGGAGGLSVFFGPTAGFILSWPIAAFVTGWLTELNWRRMNAVWFFVFSVIGGVVVVYLIGIPWLAMVAKLSLWDATKGSMIFVPGDLIKAAVAAVIAETVRRSYPLMQAAR</sequence>
<evidence type="ECO:0000256" key="1">
    <source>
        <dbReference type="ARBA" id="ARBA00004651"/>
    </source>
</evidence>
<name>A0A9X3IPT2_9HYPH</name>
<keyword evidence="6 9" id="KW-1133">Transmembrane helix</keyword>
<gene>
    <name evidence="10" type="ORF">OSH07_23915</name>
</gene>
<evidence type="ECO:0000256" key="9">
    <source>
        <dbReference type="SAM" id="Phobius"/>
    </source>
</evidence>
<keyword evidence="4 8" id="KW-1003">Cell membrane</keyword>
<dbReference type="PANTHER" id="PTHR34295">
    <property type="entry name" value="BIOTIN TRANSPORTER BIOY"/>
    <property type="match status" value="1"/>
</dbReference>
<dbReference type="RefSeq" id="WP_266341231.1">
    <property type="nucleotide sequence ID" value="NZ_JAPKNK010000017.1"/>
</dbReference>
<organism evidence="10 11">
    <name type="scientific">Kaistia nematophila</name>
    <dbReference type="NCBI Taxonomy" id="2994654"/>
    <lineage>
        <taxon>Bacteria</taxon>
        <taxon>Pseudomonadati</taxon>
        <taxon>Pseudomonadota</taxon>
        <taxon>Alphaproteobacteria</taxon>
        <taxon>Hyphomicrobiales</taxon>
        <taxon>Kaistiaceae</taxon>
        <taxon>Kaistia</taxon>
    </lineage>
</organism>
<dbReference type="PIRSF" id="PIRSF016661">
    <property type="entry name" value="BioY"/>
    <property type="match status" value="1"/>
</dbReference>
<dbReference type="Gene3D" id="1.10.1760.20">
    <property type="match status" value="1"/>
</dbReference>
<feature type="transmembrane region" description="Helical" evidence="9">
    <location>
        <begin position="85"/>
        <end position="106"/>
    </location>
</feature>
<evidence type="ECO:0000256" key="7">
    <source>
        <dbReference type="ARBA" id="ARBA00023136"/>
    </source>
</evidence>
<evidence type="ECO:0000256" key="3">
    <source>
        <dbReference type="ARBA" id="ARBA00022448"/>
    </source>
</evidence>
<comment type="similarity">
    <text evidence="2 8">Belongs to the BioY family.</text>
</comment>
<keyword evidence="5 9" id="KW-0812">Transmembrane</keyword>
<feature type="transmembrane region" description="Helical" evidence="9">
    <location>
        <begin position="9"/>
        <end position="26"/>
    </location>
</feature>
<feature type="transmembrane region" description="Helical" evidence="9">
    <location>
        <begin position="59"/>
        <end position="79"/>
    </location>
</feature>